<feature type="region of interest" description="Disordered" evidence="1">
    <location>
        <begin position="207"/>
        <end position="241"/>
    </location>
</feature>
<feature type="region of interest" description="Disordered" evidence="1">
    <location>
        <begin position="323"/>
        <end position="490"/>
    </location>
</feature>
<gene>
    <name evidence="2" type="ORF">O181_044786</name>
</gene>
<feature type="compositionally biased region" description="Low complexity" evidence="1">
    <location>
        <begin position="207"/>
        <end position="218"/>
    </location>
</feature>
<dbReference type="Proteomes" id="UP000765509">
    <property type="component" value="Unassembled WGS sequence"/>
</dbReference>
<feature type="compositionally biased region" description="Polar residues" evidence="1">
    <location>
        <begin position="231"/>
        <end position="241"/>
    </location>
</feature>
<feature type="compositionally biased region" description="Basic and acidic residues" evidence="1">
    <location>
        <begin position="399"/>
        <end position="408"/>
    </location>
</feature>
<feature type="region of interest" description="Disordered" evidence="1">
    <location>
        <begin position="145"/>
        <end position="185"/>
    </location>
</feature>
<comment type="caution">
    <text evidence="2">The sequence shown here is derived from an EMBL/GenBank/DDBJ whole genome shotgun (WGS) entry which is preliminary data.</text>
</comment>
<feature type="compositionally biased region" description="Low complexity" evidence="1">
    <location>
        <begin position="433"/>
        <end position="446"/>
    </location>
</feature>
<reference evidence="2" key="1">
    <citation type="submission" date="2021-03" db="EMBL/GenBank/DDBJ databases">
        <title>Draft genome sequence of rust myrtle Austropuccinia psidii MF-1, a brazilian biotype.</title>
        <authorList>
            <person name="Quecine M.C."/>
            <person name="Pachon D.M.R."/>
            <person name="Bonatelli M.L."/>
            <person name="Correr F.H."/>
            <person name="Franceschini L.M."/>
            <person name="Leite T.F."/>
            <person name="Margarido G.R.A."/>
            <person name="Almeida C.A."/>
            <person name="Ferrarezi J.A."/>
            <person name="Labate C.A."/>
        </authorList>
    </citation>
    <scope>NUCLEOTIDE SEQUENCE</scope>
    <source>
        <strain evidence="2">MF-1</strain>
    </source>
</reference>
<evidence type="ECO:0000313" key="3">
    <source>
        <dbReference type="Proteomes" id="UP000765509"/>
    </source>
</evidence>
<feature type="compositionally biased region" description="Polar residues" evidence="1">
    <location>
        <begin position="454"/>
        <end position="483"/>
    </location>
</feature>
<accession>A0A9Q3DR32</accession>
<feature type="compositionally biased region" description="Polar residues" evidence="1">
    <location>
        <begin position="324"/>
        <end position="334"/>
    </location>
</feature>
<feature type="compositionally biased region" description="Basic residues" evidence="1">
    <location>
        <begin position="163"/>
        <end position="180"/>
    </location>
</feature>
<protein>
    <submittedName>
        <fullName evidence="2">Uncharacterized protein</fullName>
    </submittedName>
</protein>
<dbReference type="EMBL" id="AVOT02018290">
    <property type="protein sequence ID" value="MBW0505071.1"/>
    <property type="molecule type" value="Genomic_DNA"/>
</dbReference>
<sequence length="490" mass="54118">MGIGAGLSTPSSSIPKMILPSLLGCFLSSFSSIHPISSIIHRIDLHFRIQRPVWVIALVLLKLASLLGPSIVRSSSVRRSSHSCPPFWLLARELPGLGDRNYHPTSSLAVPGARCLMTQAADVRERTRTKKSAFHPLCSKPRRFRSERLKSPSLATHPSSNRSAHHHHHRHHSPKLRKVSSNKNSWSPSHYVPTSFILSLSNFSSTSQFPSSKSPSPSKTRDTTKMGPCQKTKNFKNQAKQTIGRIFTSAWRPFRSAKSKAASPASPSQTSSKKLNHDSNSSSVDSKPKISYPMKLCQSDLNFVTTQDPWEISARLTSLRLKPTHSTSRTSNHRASFPGSFHSRRLSGDALPPKSSHSHKHTSRPSVANSSKKDERSPTLSSTLSTSPEPQKSQNHPKALSDDSDSKNSKISLPHPRGSNRGSMCYHHPPLRPLSLSRPPRRSSLLASCDENTKQSFRRLSSPRNSIISSNQASTNLQRQSWATGRPILA</sequence>
<dbReference type="AlphaFoldDB" id="A0A9Q3DR32"/>
<feature type="region of interest" description="Disordered" evidence="1">
    <location>
        <begin position="257"/>
        <end position="290"/>
    </location>
</feature>
<feature type="compositionally biased region" description="Low complexity" evidence="1">
    <location>
        <begin position="378"/>
        <end position="388"/>
    </location>
</feature>
<evidence type="ECO:0000313" key="2">
    <source>
        <dbReference type="EMBL" id="MBW0505071.1"/>
    </source>
</evidence>
<feature type="non-terminal residue" evidence="2">
    <location>
        <position position="1"/>
    </location>
</feature>
<proteinExistence type="predicted"/>
<dbReference type="OrthoDB" id="2504223at2759"/>
<evidence type="ECO:0000256" key="1">
    <source>
        <dbReference type="SAM" id="MobiDB-lite"/>
    </source>
</evidence>
<keyword evidence="3" id="KW-1185">Reference proteome</keyword>
<name>A0A9Q3DR32_9BASI</name>
<feature type="compositionally biased region" description="Low complexity" evidence="1">
    <location>
        <begin position="259"/>
        <end position="273"/>
    </location>
</feature>
<organism evidence="2 3">
    <name type="scientific">Austropuccinia psidii MF-1</name>
    <dbReference type="NCBI Taxonomy" id="1389203"/>
    <lineage>
        <taxon>Eukaryota</taxon>
        <taxon>Fungi</taxon>
        <taxon>Dikarya</taxon>
        <taxon>Basidiomycota</taxon>
        <taxon>Pucciniomycotina</taxon>
        <taxon>Pucciniomycetes</taxon>
        <taxon>Pucciniales</taxon>
        <taxon>Sphaerophragmiaceae</taxon>
        <taxon>Austropuccinia</taxon>
    </lineage>
</organism>